<dbReference type="AlphaFoldDB" id="A0A7J8RB91"/>
<name>A0A7J8RB91_GOSDV</name>
<feature type="compositionally biased region" description="Acidic residues" evidence="1">
    <location>
        <begin position="45"/>
        <end position="60"/>
    </location>
</feature>
<comment type="caution">
    <text evidence="2">The sequence shown here is derived from an EMBL/GenBank/DDBJ whole genome shotgun (WGS) entry which is preliminary data.</text>
</comment>
<evidence type="ECO:0000313" key="3">
    <source>
        <dbReference type="Proteomes" id="UP000593561"/>
    </source>
</evidence>
<feature type="region of interest" description="Disordered" evidence="1">
    <location>
        <begin position="38"/>
        <end position="60"/>
    </location>
</feature>
<gene>
    <name evidence="2" type="ORF">Godav_011639</name>
</gene>
<protein>
    <submittedName>
        <fullName evidence="2">Uncharacterized protein</fullName>
    </submittedName>
</protein>
<reference evidence="2 3" key="1">
    <citation type="journal article" date="2019" name="Genome Biol. Evol.">
        <title>Insights into the evolution of the New World diploid cottons (Gossypium, subgenus Houzingenia) based on genome sequencing.</title>
        <authorList>
            <person name="Grover C.E."/>
            <person name="Arick M.A. 2nd"/>
            <person name="Thrash A."/>
            <person name="Conover J.L."/>
            <person name="Sanders W.S."/>
            <person name="Peterson D.G."/>
            <person name="Frelichowski J.E."/>
            <person name="Scheffler J.A."/>
            <person name="Scheffler B.E."/>
            <person name="Wendel J.F."/>
        </authorList>
    </citation>
    <scope>NUCLEOTIDE SEQUENCE [LARGE SCALE GENOMIC DNA]</scope>
    <source>
        <strain evidence="2">27</strain>
        <tissue evidence="2">Leaf</tissue>
    </source>
</reference>
<keyword evidence="3" id="KW-1185">Reference proteome</keyword>
<sequence>MGKKVITSFRSSLKPKTVQAVVWFDDWMRAKGFLTEIDCNNDKNDDNDEDDEDDDASIPF</sequence>
<organism evidence="2 3">
    <name type="scientific">Gossypium davidsonii</name>
    <name type="common">Davidson's cotton</name>
    <name type="synonym">Gossypium klotzschianum subsp. davidsonii</name>
    <dbReference type="NCBI Taxonomy" id="34287"/>
    <lineage>
        <taxon>Eukaryota</taxon>
        <taxon>Viridiplantae</taxon>
        <taxon>Streptophyta</taxon>
        <taxon>Embryophyta</taxon>
        <taxon>Tracheophyta</taxon>
        <taxon>Spermatophyta</taxon>
        <taxon>Magnoliopsida</taxon>
        <taxon>eudicotyledons</taxon>
        <taxon>Gunneridae</taxon>
        <taxon>Pentapetalae</taxon>
        <taxon>rosids</taxon>
        <taxon>malvids</taxon>
        <taxon>Malvales</taxon>
        <taxon>Malvaceae</taxon>
        <taxon>Malvoideae</taxon>
        <taxon>Gossypium</taxon>
    </lineage>
</organism>
<evidence type="ECO:0000256" key="1">
    <source>
        <dbReference type="SAM" id="MobiDB-lite"/>
    </source>
</evidence>
<evidence type="ECO:0000313" key="2">
    <source>
        <dbReference type="EMBL" id="MBA0610873.1"/>
    </source>
</evidence>
<dbReference type="EMBL" id="JABFAC010000004">
    <property type="protein sequence ID" value="MBA0610873.1"/>
    <property type="molecule type" value="Genomic_DNA"/>
</dbReference>
<proteinExistence type="predicted"/>
<dbReference type="Proteomes" id="UP000593561">
    <property type="component" value="Unassembled WGS sequence"/>
</dbReference>
<accession>A0A7J8RB91</accession>